<comment type="caution">
    <text evidence="2">The sequence shown here is derived from an EMBL/GenBank/DDBJ whole genome shotgun (WGS) entry which is preliminary data.</text>
</comment>
<keyword evidence="1" id="KW-1133">Transmembrane helix</keyword>
<evidence type="ECO:0000313" key="2">
    <source>
        <dbReference type="EMBL" id="MDX5978870.1"/>
    </source>
</evidence>
<dbReference type="GeneID" id="303166832"/>
<feature type="transmembrane region" description="Helical" evidence="1">
    <location>
        <begin position="36"/>
        <end position="58"/>
    </location>
</feature>
<keyword evidence="1" id="KW-0472">Membrane</keyword>
<name>A0AAJ2VS06_9GAMM</name>
<gene>
    <name evidence="2" type="ORF">SIL78_15010</name>
</gene>
<feature type="transmembrane region" description="Helical" evidence="1">
    <location>
        <begin position="85"/>
        <end position="108"/>
    </location>
</feature>
<evidence type="ECO:0000313" key="3">
    <source>
        <dbReference type="Proteomes" id="UP001276761"/>
    </source>
</evidence>
<proteinExistence type="predicted"/>
<dbReference type="AlphaFoldDB" id="A0AAJ2VS06"/>
<dbReference type="RefSeq" id="WP_120385566.1">
    <property type="nucleotide sequence ID" value="NZ_CP024811.1"/>
</dbReference>
<feature type="transmembrane region" description="Helical" evidence="1">
    <location>
        <begin position="6"/>
        <end position="24"/>
    </location>
</feature>
<dbReference type="EMBL" id="JAWXXT010000001">
    <property type="protein sequence ID" value="MDX5978870.1"/>
    <property type="molecule type" value="Genomic_DNA"/>
</dbReference>
<protein>
    <submittedName>
        <fullName evidence="2">Uncharacterized protein</fullName>
    </submittedName>
</protein>
<keyword evidence="1" id="KW-0812">Transmembrane</keyword>
<organism evidence="2 3">
    <name type="scientific">Vreelandella alkaliphila</name>
    <dbReference type="NCBI Taxonomy" id="272774"/>
    <lineage>
        <taxon>Bacteria</taxon>
        <taxon>Pseudomonadati</taxon>
        <taxon>Pseudomonadota</taxon>
        <taxon>Gammaproteobacteria</taxon>
        <taxon>Oceanospirillales</taxon>
        <taxon>Halomonadaceae</taxon>
        <taxon>Vreelandella</taxon>
    </lineage>
</organism>
<sequence>MSKFDWYILSVLMVGAGLPTLYFFYLGRLVADRPILLFLCGFFLILVGVHGLDLLVGLQVPLSNLQPGEELTQEMIMQLKHNNEVWTYIFPIATAAIGANLISTAIVTNRSSVSELSRELAQAQELTGNLRTIVRSLLLVAALAFASSLLYLISTLLRA</sequence>
<reference evidence="2" key="1">
    <citation type="submission" date="2023-11" db="EMBL/GenBank/DDBJ databases">
        <title>MicrobeMod: A computational toolkit for identifying prokaryotic methylation and restriction-modification with nanopore sequencing.</title>
        <authorList>
            <person name="Crits-Christoph A."/>
            <person name="Kang S.C."/>
            <person name="Lee H."/>
            <person name="Ostrov N."/>
        </authorList>
    </citation>
    <scope>NUCLEOTIDE SEQUENCE</scope>
    <source>
        <strain evidence="2">ATCC BAA-953</strain>
    </source>
</reference>
<dbReference type="KEGG" id="halk:CUU95_01380"/>
<evidence type="ECO:0000256" key="1">
    <source>
        <dbReference type="SAM" id="Phobius"/>
    </source>
</evidence>
<accession>A0AAJ2VS06</accession>
<dbReference type="Proteomes" id="UP001276761">
    <property type="component" value="Unassembled WGS sequence"/>
</dbReference>
<feature type="transmembrane region" description="Helical" evidence="1">
    <location>
        <begin position="137"/>
        <end position="157"/>
    </location>
</feature>